<keyword evidence="2" id="KW-0238">DNA-binding</keyword>
<organism evidence="3 4">
    <name type="scientific">Salinivibrio costicola subsp. alcaliphilus</name>
    <dbReference type="NCBI Taxonomy" id="272773"/>
    <lineage>
        <taxon>Bacteria</taxon>
        <taxon>Pseudomonadati</taxon>
        <taxon>Pseudomonadota</taxon>
        <taxon>Gammaproteobacteria</taxon>
        <taxon>Vibrionales</taxon>
        <taxon>Vibrionaceae</taxon>
        <taxon>Salinivibrio</taxon>
    </lineage>
</organism>
<evidence type="ECO:0008006" key="5">
    <source>
        <dbReference type="Google" id="ProtNLM"/>
    </source>
</evidence>
<dbReference type="SUPFAM" id="SSF116734">
    <property type="entry name" value="DNA methylase specificity domain"/>
    <property type="match status" value="1"/>
</dbReference>
<protein>
    <recommendedName>
        <fullName evidence="5">Type I restriction modification DNA specificity domain-containing protein</fullName>
    </recommendedName>
</protein>
<dbReference type="Gene3D" id="3.90.220.20">
    <property type="entry name" value="DNA methylase specificity domains"/>
    <property type="match status" value="1"/>
</dbReference>
<dbReference type="InterPro" id="IPR044946">
    <property type="entry name" value="Restrct_endonuc_typeI_TRD_sf"/>
</dbReference>
<accession>A0ABX3KN91</accession>
<reference evidence="4" key="1">
    <citation type="submission" date="2017-01" db="EMBL/GenBank/DDBJ databases">
        <title>Draft genome of the species Salinivibrio costicola subsp. alcaliphilus.</title>
        <authorList>
            <person name="Lopez-Hermoso C."/>
            <person name="De La Haba R."/>
            <person name="Sanchez-Porro C."/>
            <person name="Ventosa A."/>
        </authorList>
    </citation>
    <scope>NUCLEOTIDE SEQUENCE [LARGE SCALE GENOMIC DNA]</scope>
    <source>
        <strain evidence="4">CBH448</strain>
    </source>
</reference>
<name>A0ABX3KN91_SALCS</name>
<dbReference type="Proteomes" id="UP000189431">
    <property type="component" value="Unassembled WGS sequence"/>
</dbReference>
<evidence type="ECO:0000256" key="1">
    <source>
        <dbReference type="ARBA" id="ARBA00022747"/>
    </source>
</evidence>
<evidence type="ECO:0000256" key="2">
    <source>
        <dbReference type="ARBA" id="ARBA00023125"/>
    </source>
</evidence>
<sequence length="339" mass="38772">MFLALNSEIVQRQIRSFQFTADTIDTIGNRFLDVVLPIPRDLSLTARLSAEAKLAMEEREKGKAFIKQAPVILEETLLTGKLDYIDEFFASDLEEIVDELKQDTITSEFGKFEAFWRRSSDIKDKILLPKYYNPEVEKELSGLSVNCECVSIGSLIDAGVISDKTGVEIGKMAYGTGDIPFIRTSDFCNWEMKHNPKQGISQDIYDKYCGKIDLKKGDIFLVRDGTYLVGGSCIVTDRDTKALFCGGLYKLRVEDQSELDEWLLLALLNTYVVKRQLRTKQFTRDVIDTLGRRLYEVILPIPKDKKVRQGLSDKVRRVVEMRLDNRDKIMELSQQLTHV</sequence>
<proteinExistence type="predicted"/>
<evidence type="ECO:0000313" key="3">
    <source>
        <dbReference type="EMBL" id="OOF32958.1"/>
    </source>
</evidence>
<gene>
    <name evidence="3" type="ORF">BZJ21_13385</name>
</gene>
<keyword evidence="1" id="KW-0680">Restriction system</keyword>
<dbReference type="EMBL" id="MUFR01000047">
    <property type="protein sequence ID" value="OOF32958.1"/>
    <property type="molecule type" value="Genomic_DNA"/>
</dbReference>
<comment type="caution">
    <text evidence="3">The sequence shown here is derived from an EMBL/GenBank/DDBJ whole genome shotgun (WGS) entry which is preliminary data.</text>
</comment>
<keyword evidence="4" id="KW-1185">Reference proteome</keyword>
<evidence type="ECO:0000313" key="4">
    <source>
        <dbReference type="Proteomes" id="UP000189431"/>
    </source>
</evidence>